<dbReference type="Pfam" id="PF13302">
    <property type="entry name" value="Acetyltransf_3"/>
    <property type="match status" value="1"/>
</dbReference>
<evidence type="ECO:0000256" key="3">
    <source>
        <dbReference type="ARBA" id="ARBA00038502"/>
    </source>
</evidence>
<comment type="similarity">
    <text evidence="3">Belongs to the acetyltransferase family. RimJ subfamily.</text>
</comment>
<keyword evidence="1 5" id="KW-0808">Transferase</keyword>
<dbReference type="SUPFAM" id="SSF55729">
    <property type="entry name" value="Acyl-CoA N-acyltransferases (Nat)"/>
    <property type="match status" value="1"/>
</dbReference>
<protein>
    <submittedName>
        <fullName evidence="5">GNAT family N-acetyltransferase</fullName>
    </submittedName>
</protein>
<gene>
    <name evidence="5" type="ORF">F8C90_08025</name>
</gene>
<evidence type="ECO:0000256" key="2">
    <source>
        <dbReference type="ARBA" id="ARBA00023315"/>
    </source>
</evidence>
<dbReference type="GeneID" id="98658352"/>
<dbReference type="InterPro" id="IPR051531">
    <property type="entry name" value="N-acetyltransferase"/>
</dbReference>
<evidence type="ECO:0000313" key="5">
    <source>
        <dbReference type="EMBL" id="KAB1638770.1"/>
    </source>
</evidence>
<name>A0A6N6NLB1_9ACTN</name>
<dbReference type="PANTHER" id="PTHR43792:SF8">
    <property type="entry name" value="[RIBOSOMAL PROTEIN US5]-ALANINE N-ACETYLTRANSFERASE"/>
    <property type="match status" value="1"/>
</dbReference>
<comment type="caution">
    <text evidence="5">The sequence shown here is derived from an EMBL/GenBank/DDBJ whole genome shotgun (WGS) entry which is preliminary data.</text>
</comment>
<proteinExistence type="inferred from homology"/>
<dbReference type="PANTHER" id="PTHR43792">
    <property type="entry name" value="GNAT FAMILY, PUTATIVE (AFU_ORTHOLOGUE AFUA_3G00765)-RELATED-RELATED"/>
    <property type="match status" value="1"/>
</dbReference>
<dbReference type="Proteomes" id="UP000468668">
    <property type="component" value="Unassembled WGS sequence"/>
</dbReference>
<keyword evidence="6" id="KW-1185">Reference proteome</keyword>
<dbReference type="RefSeq" id="WP_158050006.1">
    <property type="nucleotide sequence ID" value="NZ_WAJR01000021.1"/>
</dbReference>
<sequence length="222" mass="24734">MLETKRFILRPWRDADAPTLFRWASDPRVGPPANWAPYVSIEHARETLHAVYCVPDTFAICMKRPEEFDAAAIARIEGAADFGDMARGFSGRAFLRERKKVASAPLNPIGSIRFVKPDHANCSIEDNDREMGIWLAAPFWGFGIAPEVAGAMLRYGFGERGLSAIWVCNFVENATSARAKDKLGFELVRLEEATNPVTGVVRTQQVSVLTKSSWENMQKATE</sequence>
<accession>A0A6N6NLB1</accession>
<dbReference type="OrthoDB" id="9132139at2"/>
<organism evidence="5 6">
    <name type="scientific">Ellagibacter isourolithinifaciens</name>
    <dbReference type="NCBI Taxonomy" id="2137581"/>
    <lineage>
        <taxon>Bacteria</taxon>
        <taxon>Bacillati</taxon>
        <taxon>Actinomycetota</taxon>
        <taxon>Coriobacteriia</taxon>
        <taxon>Eggerthellales</taxon>
        <taxon>Eggerthellaceae</taxon>
        <taxon>Ellagibacter</taxon>
    </lineage>
</organism>
<dbReference type="InterPro" id="IPR000182">
    <property type="entry name" value="GNAT_dom"/>
</dbReference>
<evidence type="ECO:0000313" key="6">
    <source>
        <dbReference type="Proteomes" id="UP000468668"/>
    </source>
</evidence>
<evidence type="ECO:0000256" key="1">
    <source>
        <dbReference type="ARBA" id="ARBA00022679"/>
    </source>
</evidence>
<dbReference type="GO" id="GO:0008999">
    <property type="term" value="F:protein-N-terminal-alanine acetyltransferase activity"/>
    <property type="evidence" value="ECO:0007669"/>
    <property type="project" value="TreeGrafter"/>
</dbReference>
<dbReference type="InterPro" id="IPR016181">
    <property type="entry name" value="Acyl_CoA_acyltransferase"/>
</dbReference>
<evidence type="ECO:0000259" key="4">
    <source>
        <dbReference type="Pfam" id="PF13302"/>
    </source>
</evidence>
<feature type="domain" description="N-acetyltransferase" evidence="4">
    <location>
        <begin position="6"/>
        <end position="186"/>
    </location>
</feature>
<dbReference type="GO" id="GO:0005737">
    <property type="term" value="C:cytoplasm"/>
    <property type="evidence" value="ECO:0007669"/>
    <property type="project" value="TreeGrafter"/>
</dbReference>
<keyword evidence="2" id="KW-0012">Acyltransferase</keyword>
<dbReference type="Gene3D" id="3.40.630.30">
    <property type="match status" value="1"/>
</dbReference>
<dbReference type="EMBL" id="WAJR01000021">
    <property type="protein sequence ID" value="KAB1638770.1"/>
    <property type="molecule type" value="Genomic_DNA"/>
</dbReference>
<reference evidence="5 6" key="1">
    <citation type="submission" date="2019-09" db="EMBL/GenBank/DDBJ databases">
        <title>Whole genome shotgun sequencing (WGS) of Ellagibacter isourolithinifaciens DSM 104140(T) and Adlercreutzia muris DSM 29508(T).</title>
        <authorList>
            <person name="Stoll D.A."/>
            <person name="Danylec N."/>
            <person name="Huch M."/>
        </authorList>
    </citation>
    <scope>NUCLEOTIDE SEQUENCE [LARGE SCALE GENOMIC DNA]</scope>
    <source>
        <strain evidence="5 6">DSM 104140</strain>
    </source>
</reference>
<dbReference type="AlphaFoldDB" id="A0A6N6NLB1"/>